<proteinExistence type="predicted"/>
<dbReference type="PATRIC" id="fig|1641875.4.peg.4597"/>
<evidence type="ECO:0000256" key="2">
    <source>
        <dbReference type="ARBA" id="ARBA00022630"/>
    </source>
</evidence>
<evidence type="ECO:0000256" key="3">
    <source>
        <dbReference type="ARBA" id="ARBA00022714"/>
    </source>
</evidence>
<evidence type="ECO:0000256" key="7">
    <source>
        <dbReference type="ARBA" id="ARBA00023004"/>
    </source>
</evidence>
<keyword evidence="5" id="KW-0274">FAD</keyword>
<evidence type="ECO:0000256" key="4">
    <source>
        <dbReference type="ARBA" id="ARBA00022723"/>
    </source>
</evidence>
<feature type="domain" description="FAD-binding FR-type" evidence="9">
    <location>
        <begin position="1"/>
        <end position="101"/>
    </location>
</feature>
<evidence type="ECO:0000256" key="6">
    <source>
        <dbReference type="ARBA" id="ARBA00023002"/>
    </source>
</evidence>
<dbReference type="InterPro" id="IPR001433">
    <property type="entry name" value="OxRdtase_FAD/NAD-bd"/>
</dbReference>
<organism evidence="10 11">
    <name type="scientific">Roseovarius atlanticus</name>
    <dbReference type="NCBI Taxonomy" id="1641875"/>
    <lineage>
        <taxon>Bacteria</taxon>
        <taxon>Pseudomonadati</taxon>
        <taxon>Pseudomonadota</taxon>
        <taxon>Alphaproteobacteria</taxon>
        <taxon>Rhodobacterales</taxon>
        <taxon>Roseobacteraceae</taxon>
        <taxon>Roseovarius</taxon>
    </lineage>
</organism>
<reference evidence="10 11" key="1">
    <citation type="submission" date="2015-04" db="EMBL/GenBank/DDBJ databases">
        <title>The draft genome sequence of Roseovarius sp.R12b.</title>
        <authorList>
            <person name="Li G."/>
            <person name="Lai Q."/>
            <person name="Shao Z."/>
            <person name="Yan P."/>
        </authorList>
    </citation>
    <scope>NUCLEOTIDE SEQUENCE [LARGE SCALE GENOMIC DNA]</scope>
    <source>
        <strain evidence="10 11">R12B</strain>
    </source>
</reference>
<keyword evidence="11" id="KW-1185">Reference proteome</keyword>
<evidence type="ECO:0000313" key="11">
    <source>
        <dbReference type="Proteomes" id="UP000051295"/>
    </source>
</evidence>
<dbReference type="SUPFAM" id="SSF52343">
    <property type="entry name" value="Ferredoxin reductase-like, C-terminal NADP-linked domain"/>
    <property type="match status" value="1"/>
</dbReference>
<sequence>MAHTLTLQSQESVTHDTHRYVFDRPKGFDFEPGQAAELAICREGWKDEGRPFTFTSLPADSHLEFTIKSYPSHDGVTEKLPDLAPGEHVTLDGPFGAITDEGPGLFLAAGAGVTPFIAILRKRAKEGDLDGCQLIFSNSKEKDIILRDEWQGMDGLKVDHVLSDEDVSGLHHGKVDKAFLEAHANLSGQVYICGPQGYVDAMRDAVKELGVPGDRIHTEEGW</sequence>
<dbReference type="InterPro" id="IPR039261">
    <property type="entry name" value="FNR_nucleotide-bd"/>
</dbReference>
<keyword evidence="2" id="KW-0285">Flavoprotein</keyword>
<dbReference type="Proteomes" id="UP000051295">
    <property type="component" value="Unassembled WGS sequence"/>
</dbReference>
<dbReference type="Pfam" id="PF00175">
    <property type="entry name" value="NAD_binding_1"/>
    <property type="match status" value="1"/>
</dbReference>
<dbReference type="PRINTS" id="PR00410">
    <property type="entry name" value="PHEHYDRXLASE"/>
</dbReference>
<keyword evidence="6" id="KW-0560">Oxidoreductase</keyword>
<gene>
    <name evidence="10" type="ORF">XM53_10875</name>
</gene>
<dbReference type="GO" id="GO:0051537">
    <property type="term" value="F:2 iron, 2 sulfur cluster binding"/>
    <property type="evidence" value="ECO:0007669"/>
    <property type="project" value="UniProtKB-KW"/>
</dbReference>
<dbReference type="EMBL" id="LAXJ01000009">
    <property type="protein sequence ID" value="KRS12582.1"/>
    <property type="molecule type" value="Genomic_DNA"/>
</dbReference>
<dbReference type="RefSeq" id="WP_057793192.1">
    <property type="nucleotide sequence ID" value="NZ_LAXJ01000009.1"/>
</dbReference>
<dbReference type="CDD" id="cd06196">
    <property type="entry name" value="FNR_like_1"/>
    <property type="match status" value="1"/>
</dbReference>
<dbReference type="SUPFAM" id="SSF63380">
    <property type="entry name" value="Riboflavin synthase domain-like"/>
    <property type="match status" value="1"/>
</dbReference>
<dbReference type="AlphaFoldDB" id="A0A0T5NV32"/>
<evidence type="ECO:0000256" key="5">
    <source>
        <dbReference type="ARBA" id="ARBA00022827"/>
    </source>
</evidence>
<dbReference type="InterPro" id="IPR017938">
    <property type="entry name" value="Riboflavin_synthase-like_b-brl"/>
</dbReference>
<dbReference type="Gene3D" id="3.40.50.80">
    <property type="entry name" value="Nucleotide-binding domain of ferredoxin-NADP reductase (FNR) module"/>
    <property type="match status" value="1"/>
</dbReference>
<keyword evidence="7" id="KW-0408">Iron</keyword>
<keyword evidence="3" id="KW-0001">2Fe-2S</keyword>
<dbReference type="InterPro" id="IPR008333">
    <property type="entry name" value="Cbr1-like_FAD-bd_dom"/>
</dbReference>
<protein>
    <submittedName>
        <fullName evidence="10">Flavodoxin reductase</fullName>
    </submittedName>
</protein>
<dbReference type="GO" id="GO:0046872">
    <property type="term" value="F:metal ion binding"/>
    <property type="evidence" value="ECO:0007669"/>
    <property type="project" value="UniProtKB-KW"/>
</dbReference>
<evidence type="ECO:0000259" key="9">
    <source>
        <dbReference type="PROSITE" id="PS51384"/>
    </source>
</evidence>
<comment type="cofactor">
    <cofactor evidence="1">
        <name>FAD</name>
        <dbReference type="ChEBI" id="CHEBI:57692"/>
    </cofactor>
</comment>
<keyword evidence="4" id="KW-0479">Metal-binding</keyword>
<dbReference type="GO" id="GO:0050660">
    <property type="term" value="F:flavin adenine dinucleotide binding"/>
    <property type="evidence" value="ECO:0007669"/>
    <property type="project" value="TreeGrafter"/>
</dbReference>
<dbReference type="InterPro" id="IPR017927">
    <property type="entry name" value="FAD-bd_FR_type"/>
</dbReference>
<comment type="caution">
    <text evidence="10">The sequence shown here is derived from an EMBL/GenBank/DDBJ whole genome shotgun (WGS) entry which is preliminary data.</text>
</comment>
<keyword evidence="8" id="KW-0411">Iron-sulfur</keyword>
<dbReference type="PROSITE" id="PS51384">
    <property type="entry name" value="FAD_FR"/>
    <property type="match status" value="1"/>
</dbReference>
<dbReference type="PANTHER" id="PTHR47354">
    <property type="entry name" value="NADH OXIDOREDUCTASE HCR"/>
    <property type="match status" value="1"/>
</dbReference>
<dbReference type="InterPro" id="IPR050415">
    <property type="entry name" value="MRET"/>
</dbReference>
<dbReference type="Gene3D" id="2.40.30.10">
    <property type="entry name" value="Translation factors"/>
    <property type="match status" value="1"/>
</dbReference>
<name>A0A0T5NV32_9RHOB</name>
<accession>A0A0T5NV32</accession>
<dbReference type="OrthoDB" id="9792185at2"/>
<evidence type="ECO:0000256" key="1">
    <source>
        <dbReference type="ARBA" id="ARBA00001974"/>
    </source>
</evidence>
<evidence type="ECO:0000256" key="8">
    <source>
        <dbReference type="ARBA" id="ARBA00023014"/>
    </source>
</evidence>
<evidence type="ECO:0000313" key="10">
    <source>
        <dbReference type="EMBL" id="KRS12582.1"/>
    </source>
</evidence>
<dbReference type="GO" id="GO:0016491">
    <property type="term" value="F:oxidoreductase activity"/>
    <property type="evidence" value="ECO:0007669"/>
    <property type="project" value="UniProtKB-KW"/>
</dbReference>
<dbReference type="PANTHER" id="PTHR47354:SF8">
    <property type="entry name" value="1,2-PHENYLACETYL-COA EPOXIDASE, SUBUNIT E"/>
    <property type="match status" value="1"/>
</dbReference>
<dbReference type="Pfam" id="PF00970">
    <property type="entry name" value="FAD_binding_6"/>
    <property type="match status" value="1"/>
</dbReference>
<dbReference type="STRING" id="1641875.XM53_10875"/>